<evidence type="ECO:0008006" key="3">
    <source>
        <dbReference type="Google" id="ProtNLM"/>
    </source>
</evidence>
<sequence length="67" mass="7203">MALLPLQQPVSSPEPRLVVHNLLPPGRHRFSLVVVDEHGRTSAPDVCEVTVRPRPAPTPASTPGPQP</sequence>
<keyword evidence="2" id="KW-1185">Reference proteome</keyword>
<proteinExistence type="predicted"/>
<organism evidence="1 2">
    <name type="scientific">Pelomonas baiyunensis</name>
    <dbReference type="NCBI Taxonomy" id="3299026"/>
    <lineage>
        <taxon>Bacteria</taxon>
        <taxon>Pseudomonadati</taxon>
        <taxon>Pseudomonadota</taxon>
        <taxon>Betaproteobacteria</taxon>
        <taxon>Burkholderiales</taxon>
        <taxon>Sphaerotilaceae</taxon>
        <taxon>Roseateles</taxon>
    </lineage>
</organism>
<dbReference type="RefSeq" id="WP_394384532.1">
    <property type="nucleotide sequence ID" value="NZ_JBIGIB010000003.1"/>
</dbReference>
<comment type="caution">
    <text evidence="1">The sequence shown here is derived from an EMBL/GenBank/DDBJ whole genome shotgun (WGS) entry which is preliminary data.</text>
</comment>
<accession>A0ABW7GYX9</accession>
<reference evidence="1 2" key="1">
    <citation type="submission" date="2024-08" db="EMBL/GenBank/DDBJ databases">
        <authorList>
            <person name="Lu H."/>
        </authorList>
    </citation>
    <scope>NUCLEOTIDE SEQUENCE [LARGE SCALE GENOMIC DNA]</scope>
    <source>
        <strain evidence="1 2">BYS87W</strain>
    </source>
</reference>
<dbReference type="Proteomes" id="UP001606303">
    <property type="component" value="Unassembled WGS sequence"/>
</dbReference>
<dbReference type="EMBL" id="JBIGIB010000003">
    <property type="protein sequence ID" value="MFG6467179.1"/>
    <property type="molecule type" value="Genomic_DNA"/>
</dbReference>
<protein>
    <recommendedName>
        <fullName evidence="3">Penicillin-binding C-terminal domain-containing protein</fullName>
    </recommendedName>
</protein>
<name>A0ABW7GYX9_9BURK</name>
<evidence type="ECO:0000313" key="1">
    <source>
        <dbReference type="EMBL" id="MFG6467179.1"/>
    </source>
</evidence>
<gene>
    <name evidence="1" type="ORF">ACG01O_11220</name>
</gene>
<evidence type="ECO:0000313" key="2">
    <source>
        <dbReference type="Proteomes" id="UP001606303"/>
    </source>
</evidence>